<dbReference type="AlphaFoldDB" id="A0A7D4C6F5"/>
<evidence type="ECO:0000313" key="4">
    <source>
        <dbReference type="Proteomes" id="UP000503088"/>
    </source>
</evidence>
<keyword evidence="1" id="KW-0812">Transmembrane</keyword>
<dbReference type="Proteomes" id="UP000503088">
    <property type="component" value="Chromosome"/>
</dbReference>
<feature type="transmembrane region" description="Helical" evidence="1">
    <location>
        <begin position="143"/>
        <end position="159"/>
    </location>
</feature>
<feature type="transmembrane region" description="Helical" evidence="1">
    <location>
        <begin position="60"/>
        <end position="80"/>
    </location>
</feature>
<name>A0A7D4C6F5_9BACL</name>
<evidence type="ECO:0000313" key="3">
    <source>
        <dbReference type="EMBL" id="QKG84396.1"/>
    </source>
</evidence>
<evidence type="ECO:0000256" key="1">
    <source>
        <dbReference type="SAM" id="Phobius"/>
    </source>
</evidence>
<dbReference type="KEGG" id="kpul:GXN76_07830"/>
<dbReference type="PANTHER" id="PTHR37810:SF5">
    <property type="entry name" value="IMMUNITY PROTEIN SDPI"/>
    <property type="match status" value="1"/>
</dbReference>
<dbReference type="GO" id="GO:0009636">
    <property type="term" value="P:response to toxic substance"/>
    <property type="evidence" value="ECO:0007669"/>
    <property type="project" value="TreeGrafter"/>
</dbReference>
<feature type="transmembrane region" description="Helical" evidence="1">
    <location>
        <begin position="20"/>
        <end position="40"/>
    </location>
</feature>
<dbReference type="InterPro" id="IPR012867">
    <property type="entry name" value="DUF1648"/>
</dbReference>
<keyword evidence="4" id="KW-1185">Reference proteome</keyword>
<gene>
    <name evidence="3" type="ORF">GXN76_07830</name>
</gene>
<feature type="transmembrane region" description="Helical" evidence="1">
    <location>
        <begin position="101"/>
        <end position="123"/>
    </location>
</feature>
<reference evidence="3 4" key="1">
    <citation type="submission" date="2020-01" db="EMBL/GenBank/DDBJ databases">
        <authorList>
            <person name="Gulvik C.A."/>
            <person name="Batra D.G."/>
        </authorList>
    </citation>
    <scope>NUCLEOTIDE SEQUENCE [LARGE SCALE GENOMIC DNA]</scope>
    <source>
        <strain evidence="3 4">W9323</strain>
    </source>
</reference>
<keyword evidence="1" id="KW-0472">Membrane</keyword>
<organism evidence="3 4">
    <name type="scientific">Kroppenstedtia pulmonis</name>
    <dbReference type="NCBI Taxonomy" id="1380685"/>
    <lineage>
        <taxon>Bacteria</taxon>
        <taxon>Bacillati</taxon>
        <taxon>Bacillota</taxon>
        <taxon>Bacilli</taxon>
        <taxon>Bacillales</taxon>
        <taxon>Thermoactinomycetaceae</taxon>
        <taxon>Kroppenstedtia</taxon>
    </lineage>
</organism>
<sequence>MNEHPVINIQKTKTEWLHDIICIVLFVSIIIYLAFAWPYLPDQIPIHYDVQGNADQWGSKWFTLPLIVLTILIYIGFTILRKHPYKFNYPDRLTEENAERFYKNANLTISWMNFEIAIYFLWLSKGFIDSAVNQSDFMNLSELFIWISVLAVTILYFLIRQSRIQ</sequence>
<proteinExistence type="predicted"/>
<protein>
    <submittedName>
        <fullName evidence="3">DUF1648 domain-containing protein</fullName>
    </submittedName>
</protein>
<keyword evidence="1" id="KW-1133">Transmembrane helix</keyword>
<dbReference type="EMBL" id="CP048104">
    <property type="protein sequence ID" value="QKG84396.1"/>
    <property type="molecule type" value="Genomic_DNA"/>
</dbReference>
<dbReference type="Pfam" id="PF07853">
    <property type="entry name" value="DUF1648"/>
    <property type="match status" value="1"/>
</dbReference>
<accession>A0A7D4C6F5</accession>
<dbReference type="RefSeq" id="WP_173222049.1">
    <property type="nucleotide sequence ID" value="NZ_CP048104.1"/>
</dbReference>
<feature type="domain" description="DUF1648" evidence="2">
    <location>
        <begin position="25"/>
        <end position="69"/>
    </location>
</feature>
<dbReference type="PANTHER" id="PTHR37810">
    <property type="entry name" value="IMMUNITY PROTEIN SDPI"/>
    <property type="match status" value="1"/>
</dbReference>
<evidence type="ECO:0000259" key="2">
    <source>
        <dbReference type="Pfam" id="PF07853"/>
    </source>
</evidence>